<dbReference type="RefSeq" id="WP_232569765.1">
    <property type="nucleotide sequence ID" value="NZ_CP089466.1"/>
</dbReference>
<feature type="region of interest" description="Disordered" evidence="1">
    <location>
        <begin position="76"/>
        <end position="109"/>
    </location>
</feature>
<name>A0ABD5NII9_9EURY</name>
<dbReference type="Pfam" id="PF20389">
    <property type="entry name" value="DUF6684"/>
    <property type="match status" value="1"/>
</dbReference>
<protein>
    <submittedName>
        <fullName evidence="3">DUF6684 family protein</fullName>
    </submittedName>
</protein>
<dbReference type="InterPro" id="IPR046506">
    <property type="entry name" value="DUF6684"/>
</dbReference>
<sequence>MSSRIFTKDTLLDISVNVIPLVIMAFFIVVFVALNPWAGGFTLERVLQFVLVAWILIGLAVLTYVAATRIETGEEVEPWHAGIEEHEAAEETDDADAETTDADDADDES</sequence>
<keyword evidence="4" id="KW-1185">Reference proteome</keyword>
<feature type="transmembrane region" description="Helical" evidence="2">
    <location>
        <begin position="12"/>
        <end position="34"/>
    </location>
</feature>
<evidence type="ECO:0000256" key="1">
    <source>
        <dbReference type="SAM" id="MobiDB-lite"/>
    </source>
</evidence>
<evidence type="ECO:0000256" key="2">
    <source>
        <dbReference type="SAM" id="Phobius"/>
    </source>
</evidence>
<dbReference type="GeneID" id="69118191"/>
<comment type="caution">
    <text evidence="3">The sequence shown here is derived from an EMBL/GenBank/DDBJ whole genome shotgun (WGS) entry which is preliminary data.</text>
</comment>
<dbReference type="Proteomes" id="UP001595660">
    <property type="component" value="Unassembled WGS sequence"/>
</dbReference>
<keyword evidence="2" id="KW-0812">Transmembrane</keyword>
<keyword evidence="2" id="KW-0472">Membrane</keyword>
<dbReference type="EMBL" id="JBHRWN010000002">
    <property type="protein sequence ID" value="MFC3478794.1"/>
    <property type="molecule type" value="Genomic_DNA"/>
</dbReference>
<evidence type="ECO:0000313" key="4">
    <source>
        <dbReference type="Proteomes" id="UP001595660"/>
    </source>
</evidence>
<proteinExistence type="predicted"/>
<keyword evidence="2" id="KW-1133">Transmembrane helix</keyword>
<organism evidence="3 4">
    <name type="scientific">Halobacterium litoreum</name>
    <dbReference type="NCBI Taxonomy" id="2039234"/>
    <lineage>
        <taxon>Archaea</taxon>
        <taxon>Methanobacteriati</taxon>
        <taxon>Methanobacteriota</taxon>
        <taxon>Stenosarchaea group</taxon>
        <taxon>Halobacteria</taxon>
        <taxon>Halobacteriales</taxon>
        <taxon>Halobacteriaceae</taxon>
        <taxon>Halobacterium</taxon>
    </lineage>
</organism>
<gene>
    <name evidence="3" type="ORF">ACFOKC_13775</name>
</gene>
<dbReference type="AlphaFoldDB" id="A0ABD5NII9"/>
<feature type="transmembrane region" description="Helical" evidence="2">
    <location>
        <begin position="46"/>
        <end position="67"/>
    </location>
</feature>
<feature type="compositionally biased region" description="Acidic residues" evidence="1">
    <location>
        <begin position="87"/>
        <end position="109"/>
    </location>
</feature>
<reference evidence="3 4" key="1">
    <citation type="journal article" date="2019" name="Int. J. Syst. Evol. Microbiol.">
        <title>The Global Catalogue of Microorganisms (GCM) 10K type strain sequencing project: providing services to taxonomists for standard genome sequencing and annotation.</title>
        <authorList>
            <consortium name="The Broad Institute Genomics Platform"/>
            <consortium name="The Broad Institute Genome Sequencing Center for Infectious Disease"/>
            <person name="Wu L."/>
            <person name="Ma J."/>
        </authorList>
    </citation>
    <scope>NUCLEOTIDE SEQUENCE [LARGE SCALE GENOMIC DNA]</scope>
    <source>
        <strain evidence="3 4">CGMCC 1.12562</strain>
    </source>
</reference>
<accession>A0ABD5NII9</accession>
<evidence type="ECO:0000313" key="3">
    <source>
        <dbReference type="EMBL" id="MFC3478794.1"/>
    </source>
</evidence>